<comment type="caution">
    <text evidence="1">The sequence shown here is derived from an EMBL/GenBank/DDBJ whole genome shotgun (WGS) entry which is preliminary data.</text>
</comment>
<organism evidence="1 2">
    <name type="scientific">Dactylosporangium matsuzakiense</name>
    <dbReference type="NCBI Taxonomy" id="53360"/>
    <lineage>
        <taxon>Bacteria</taxon>
        <taxon>Bacillati</taxon>
        <taxon>Actinomycetota</taxon>
        <taxon>Actinomycetes</taxon>
        <taxon>Micromonosporales</taxon>
        <taxon>Micromonosporaceae</taxon>
        <taxon>Dactylosporangium</taxon>
    </lineage>
</organism>
<dbReference type="AlphaFoldDB" id="A0A9W6KV42"/>
<keyword evidence="2" id="KW-1185">Reference proteome</keyword>
<name>A0A9W6KV42_9ACTN</name>
<dbReference type="Proteomes" id="UP001143480">
    <property type="component" value="Unassembled WGS sequence"/>
</dbReference>
<reference evidence="1" key="2">
    <citation type="submission" date="2023-01" db="EMBL/GenBank/DDBJ databases">
        <authorList>
            <person name="Sun Q."/>
            <person name="Evtushenko L."/>
        </authorList>
    </citation>
    <scope>NUCLEOTIDE SEQUENCE</scope>
    <source>
        <strain evidence="1">VKM Ac-1321</strain>
    </source>
</reference>
<sequence length="303" mass="31422">MIIITLLFLSGCGSQEPPVPAAAAAATPFLTALGRISATDNTRKQIVFSETAAMVKLTEGRWSQMAARGAQPFGPEMEQFGIVTKAANWSITAGAAPSHVMIIDGGQDTALVKSSLQKLGYTLDGDILKAPTDYHEALTASIAPLLPQARATGSDVLVAGRSGTFTDVTTDAGTSLAADARVKAIVDCLGDVVTADVYTTFKAVPAVAVGVRRPQTSAATAQAVVCTAWTSTDAAKVAASQQENAYATGSSRRSQKAYNSMYSAVTVKVLDGPQHLVQVLSTAGSPSYVFDQLNTRDLPGVPL</sequence>
<proteinExistence type="predicted"/>
<dbReference type="EMBL" id="BSFP01000110">
    <property type="protein sequence ID" value="GLL07755.1"/>
    <property type="molecule type" value="Genomic_DNA"/>
</dbReference>
<gene>
    <name evidence="1" type="ORF">GCM10017581_095120</name>
</gene>
<reference evidence="1" key="1">
    <citation type="journal article" date="2014" name="Int. J. Syst. Evol. Microbiol.">
        <title>Complete genome sequence of Corynebacterium casei LMG S-19264T (=DSM 44701T), isolated from a smear-ripened cheese.</title>
        <authorList>
            <consortium name="US DOE Joint Genome Institute (JGI-PGF)"/>
            <person name="Walter F."/>
            <person name="Albersmeier A."/>
            <person name="Kalinowski J."/>
            <person name="Ruckert C."/>
        </authorList>
    </citation>
    <scope>NUCLEOTIDE SEQUENCE</scope>
    <source>
        <strain evidence="1">VKM Ac-1321</strain>
    </source>
</reference>
<accession>A0A9W6KV42</accession>
<evidence type="ECO:0000313" key="2">
    <source>
        <dbReference type="Proteomes" id="UP001143480"/>
    </source>
</evidence>
<evidence type="ECO:0000313" key="1">
    <source>
        <dbReference type="EMBL" id="GLL07755.1"/>
    </source>
</evidence>
<protein>
    <submittedName>
        <fullName evidence="1">Uncharacterized protein</fullName>
    </submittedName>
</protein>